<dbReference type="GO" id="GO:0004825">
    <property type="term" value="F:methionine-tRNA ligase activity"/>
    <property type="evidence" value="ECO:0007669"/>
    <property type="project" value="UniProtKB-EC"/>
</dbReference>
<evidence type="ECO:0000256" key="3">
    <source>
        <dbReference type="ARBA" id="ARBA00018753"/>
    </source>
</evidence>
<sequence>MKKFLITTPIYYPNGYPHIWHAYSSFIADFYARYKRLLGYDVKFSTGNDENSQKIVQQAEAEGKDIMQYLNEMGKKREGVRQHLQISYTDFIRTTQENHKHLVQEMLQKSYDKWDIYEWEYKGYYCVWCEGFKTEKDLIQKDGELVCPDHLKKPDIIIEKNRFFKLKNYQGKIENFYQKCPEFLIPEYRFNEMKSFVNWGLEDFSVSRETNKFGIPLPFDPKQVSYVRYDALFNYVTVSRDIGFRDADTQIVHILGKDIARFHAIFWPAMLMSVDYRLPNTEFVTGFFTVDGHKMSKSLGNVIDPVQVVDDYDRDALIFNLLYDVPMGADGDFSVERLGNLYESMLIGGRGNLVNRVTSLCKKYGITSGKFNKQKREVFKENNNSKLVQYFEDGWDGSKIEEAYLKKADIKWYLDDRYQLVQRANEYITKAEPWMKYKNEATKTDALADLQFLLYIVKNIALFSAPILINWFKKIQDIFGNEELSQIDSSVNNADTTFKVVFDMEDFPVNLNPVIIYQKKEDKN</sequence>
<evidence type="ECO:0000313" key="12">
    <source>
        <dbReference type="EMBL" id="EKD24665.1"/>
    </source>
</evidence>
<comment type="function">
    <text evidence="1">Is required not only for elongation of protein synthesis but also for the initiation of all mRNA translation through initiator tRNA(fMet) aminoacylation.</text>
</comment>
<keyword evidence="4 10" id="KW-0436">Ligase</keyword>
<dbReference type="GO" id="GO:0005524">
    <property type="term" value="F:ATP binding"/>
    <property type="evidence" value="ECO:0007669"/>
    <property type="project" value="UniProtKB-KW"/>
</dbReference>
<keyword evidence="6 10" id="KW-0067">ATP-binding</keyword>
<keyword evidence="5 10" id="KW-0547">Nucleotide-binding</keyword>
<organism evidence="12">
    <name type="scientific">uncultured bacterium</name>
    <name type="common">gcode 4</name>
    <dbReference type="NCBI Taxonomy" id="1234023"/>
    <lineage>
        <taxon>Bacteria</taxon>
        <taxon>environmental samples</taxon>
    </lineage>
</organism>
<dbReference type="PANTHER" id="PTHR43326:SF1">
    <property type="entry name" value="METHIONINE--TRNA LIGASE, MITOCHONDRIAL"/>
    <property type="match status" value="1"/>
</dbReference>
<dbReference type="NCBIfam" id="TIGR00398">
    <property type="entry name" value="metG"/>
    <property type="match status" value="1"/>
</dbReference>
<gene>
    <name evidence="12" type="ORF">ACD_80C00174G0015</name>
</gene>
<evidence type="ECO:0000259" key="11">
    <source>
        <dbReference type="Pfam" id="PF09334"/>
    </source>
</evidence>
<evidence type="ECO:0000256" key="4">
    <source>
        <dbReference type="ARBA" id="ARBA00022598"/>
    </source>
</evidence>
<evidence type="ECO:0000256" key="7">
    <source>
        <dbReference type="ARBA" id="ARBA00022917"/>
    </source>
</evidence>
<evidence type="ECO:0000256" key="8">
    <source>
        <dbReference type="ARBA" id="ARBA00023146"/>
    </source>
</evidence>
<proteinExistence type="inferred from homology"/>
<accession>K1X3R3</accession>
<comment type="caution">
    <text evidence="12">The sequence shown here is derived from an EMBL/GenBank/DDBJ whole genome shotgun (WGS) entry which is preliminary data.</text>
</comment>
<dbReference type="InterPro" id="IPR023457">
    <property type="entry name" value="Met-tRNA_synth_2"/>
</dbReference>
<name>K1X3R3_9BACT</name>
<dbReference type="SUPFAM" id="SSF52374">
    <property type="entry name" value="Nucleotidylyl transferase"/>
    <property type="match status" value="1"/>
</dbReference>
<dbReference type="Gene3D" id="2.170.220.10">
    <property type="match status" value="1"/>
</dbReference>
<dbReference type="InterPro" id="IPR014758">
    <property type="entry name" value="Met-tRNA_synth"/>
</dbReference>
<keyword evidence="8 10" id="KW-0030">Aminoacyl-tRNA synthetase</keyword>
<evidence type="ECO:0000256" key="9">
    <source>
        <dbReference type="ARBA" id="ARBA00030904"/>
    </source>
</evidence>
<feature type="domain" description="Methionyl/Leucyl tRNA synthetase" evidence="11">
    <location>
        <begin position="4"/>
        <end position="357"/>
    </location>
</feature>
<comment type="similarity">
    <text evidence="10">Belongs to the class-I aminoacyl-tRNA synthetase family.</text>
</comment>
<dbReference type="Gene3D" id="3.40.50.620">
    <property type="entry name" value="HUPs"/>
    <property type="match status" value="1"/>
</dbReference>
<keyword evidence="7 10" id="KW-0648">Protein biosynthesis</keyword>
<dbReference type="CDD" id="cd00814">
    <property type="entry name" value="MetRS_core"/>
    <property type="match status" value="1"/>
</dbReference>
<dbReference type="InterPro" id="IPR015413">
    <property type="entry name" value="Methionyl/Leucyl_tRNA_Synth"/>
</dbReference>
<evidence type="ECO:0000256" key="1">
    <source>
        <dbReference type="ARBA" id="ARBA00003314"/>
    </source>
</evidence>
<evidence type="ECO:0000256" key="6">
    <source>
        <dbReference type="ARBA" id="ARBA00022840"/>
    </source>
</evidence>
<evidence type="ECO:0000256" key="10">
    <source>
        <dbReference type="RuleBase" id="RU363039"/>
    </source>
</evidence>
<dbReference type="InterPro" id="IPR009080">
    <property type="entry name" value="tRNAsynth_Ia_anticodon-bd"/>
</dbReference>
<evidence type="ECO:0000256" key="2">
    <source>
        <dbReference type="ARBA" id="ARBA00012838"/>
    </source>
</evidence>
<dbReference type="SUPFAM" id="SSF47323">
    <property type="entry name" value="Anticodon-binding domain of a subclass of class I aminoacyl-tRNA synthetases"/>
    <property type="match status" value="1"/>
</dbReference>
<dbReference type="EC" id="6.1.1.10" evidence="2"/>
<evidence type="ECO:0000256" key="5">
    <source>
        <dbReference type="ARBA" id="ARBA00022741"/>
    </source>
</evidence>
<dbReference type="InterPro" id="IPR033911">
    <property type="entry name" value="MetRS_core"/>
</dbReference>
<dbReference type="GO" id="GO:0006431">
    <property type="term" value="P:methionyl-tRNA aminoacylation"/>
    <property type="evidence" value="ECO:0007669"/>
    <property type="project" value="InterPro"/>
</dbReference>
<dbReference type="PRINTS" id="PR01041">
    <property type="entry name" value="TRNASYNTHMET"/>
</dbReference>
<dbReference type="PANTHER" id="PTHR43326">
    <property type="entry name" value="METHIONYL-TRNA SYNTHETASE"/>
    <property type="match status" value="1"/>
</dbReference>
<dbReference type="AlphaFoldDB" id="K1X3R3"/>
<dbReference type="Pfam" id="PF09334">
    <property type="entry name" value="tRNA-synt_1g"/>
    <property type="match status" value="1"/>
</dbReference>
<reference evidence="12" key="1">
    <citation type="journal article" date="2012" name="Science">
        <title>Fermentation, hydrogen, and sulfur metabolism in multiple uncultivated bacterial phyla.</title>
        <authorList>
            <person name="Wrighton K.C."/>
            <person name="Thomas B.C."/>
            <person name="Sharon I."/>
            <person name="Miller C.S."/>
            <person name="Castelle C.J."/>
            <person name="VerBerkmoes N.C."/>
            <person name="Wilkins M.J."/>
            <person name="Hettich R.L."/>
            <person name="Lipton M.S."/>
            <person name="Williams K.H."/>
            <person name="Long P.E."/>
            <person name="Banfield J.F."/>
        </authorList>
    </citation>
    <scope>NUCLEOTIDE SEQUENCE [LARGE SCALE GENOMIC DNA]</scope>
</reference>
<dbReference type="Gene3D" id="1.10.730.10">
    <property type="entry name" value="Isoleucyl-tRNA Synthetase, Domain 1"/>
    <property type="match status" value="1"/>
</dbReference>
<dbReference type="EMBL" id="AMFJ01036181">
    <property type="protein sequence ID" value="EKD24665.1"/>
    <property type="molecule type" value="Genomic_DNA"/>
</dbReference>
<protein>
    <recommendedName>
        <fullName evidence="3">Methionine--tRNA ligase</fullName>
        <ecNumber evidence="2">6.1.1.10</ecNumber>
    </recommendedName>
    <alternativeName>
        <fullName evidence="9">Methionyl-tRNA synthetase</fullName>
    </alternativeName>
</protein>
<dbReference type="InterPro" id="IPR014729">
    <property type="entry name" value="Rossmann-like_a/b/a_fold"/>
</dbReference>